<dbReference type="EC" id="1.1.1.100" evidence="4"/>
<dbReference type="PANTHER" id="PTHR43008">
    <property type="entry name" value="BENZIL REDUCTASE"/>
    <property type="match status" value="1"/>
</dbReference>
<dbReference type="InterPro" id="IPR002347">
    <property type="entry name" value="SDR_fam"/>
</dbReference>
<comment type="similarity">
    <text evidence="1">Belongs to the short-chain dehydrogenases/reductases (SDR) family.</text>
</comment>
<name>A0A6J4P853_9PSEU</name>
<dbReference type="InterPro" id="IPR036291">
    <property type="entry name" value="NAD(P)-bd_dom_sf"/>
</dbReference>
<dbReference type="CDD" id="cd05233">
    <property type="entry name" value="SDR_c"/>
    <property type="match status" value="1"/>
</dbReference>
<dbReference type="Gene3D" id="3.40.50.720">
    <property type="entry name" value="NAD(P)-binding Rossmann-like Domain"/>
    <property type="match status" value="1"/>
</dbReference>
<dbReference type="EMBL" id="CADCUS010000258">
    <property type="protein sequence ID" value="CAA9406078.1"/>
    <property type="molecule type" value="Genomic_DNA"/>
</dbReference>
<dbReference type="InterPro" id="IPR020904">
    <property type="entry name" value="Sc_DH/Rdtase_CS"/>
</dbReference>
<sequence>MNRLKGKTALITGGTSGIGLATAQRFAAEEAHVFITGRRQDVLDAAVATMGDRATGIRGDAGDLDDLDRVMEAVAVYGGGLDILVANAGGGAFALLEEVTHDEFTSTFAGNVGGTLFTIQKALPLLVEGASVIVVGSTEATEATPAFGVYAASKAAVRSLARTYAAELVGRGIRVNTLVPGPTRTPGIEGLAAGPAEVEGLVAQIAAGVPMRRMADPAEIANVALFLASDESSFMTGSEVFADGGVTQV</sequence>
<dbReference type="GO" id="GO:0004316">
    <property type="term" value="F:3-oxoacyl-[acyl-carrier-protein] reductase (NADPH) activity"/>
    <property type="evidence" value="ECO:0007669"/>
    <property type="project" value="UniProtKB-EC"/>
</dbReference>
<feature type="domain" description="Ketoreductase" evidence="3">
    <location>
        <begin position="7"/>
        <end position="198"/>
    </location>
</feature>
<evidence type="ECO:0000313" key="4">
    <source>
        <dbReference type="EMBL" id="CAA9406078.1"/>
    </source>
</evidence>
<dbReference type="InterPro" id="IPR057326">
    <property type="entry name" value="KR_dom"/>
</dbReference>
<gene>
    <name evidence="4" type="ORF">AVDCRST_MAG66-1735</name>
</gene>
<dbReference type="Pfam" id="PF13561">
    <property type="entry name" value="adh_short_C2"/>
    <property type="match status" value="1"/>
</dbReference>
<dbReference type="PRINTS" id="PR00081">
    <property type="entry name" value="GDHRDH"/>
</dbReference>
<evidence type="ECO:0000259" key="3">
    <source>
        <dbReference type="SMART" id="SM00822"/>
    </source>
</evidence>
<dbReference type="PANTHER" id="PTHR43008:SF4">
    <property type="entry name" value="CHAIN DEHYDROGENASE, PUTATIVE (AFU_ORTHOLOGUE AFUA_4G08710)-RELATED"/>
    <property type="match status" value="1"/>
</dbReference>
<dbReference type="PRINTS" id="PR00080">
    <property type="entry name" value="SDRFAMILY"/>
</dbReference>
<accession>A0A6J4P853</accession>
<dbReference type="PROSITE" id="PS00061">
    <property type="entry name" value="ADH_SHORT"/>
    <property type="match status" value="1"/>
</dbReference>
<proteinExistence type="inferred from homology"/>
<evidence type="ECO:0000256" key="1">
    <source>
        <dbReference type="ARBA" id="ARBA00006484"/>
    </source>
</evidence>
<dbReference type="SUPFAM" id="SSF51735">
    <property type="entry name" value="NAD(P)-binding Rossmann-fold domains"/>
    <property type="match status" value="1"/>
</dbReference>
<protein>
    <submittedName>
        <fullName evidence="4">3-oxoacyl-[acyl-carrier protein] reductase</fullName>
        <ecNumber evidence="4">1.1.1.100</ecNumber>
    </submittedName>
</protein>
<reference evidence="4" key="1">
    <citation type="submission" date="2020-02" db="EMBL/GenBank/DDBJ databases">
        <authorList>
            <person name="Meier V. D."/>
        </authorList>
    </citation>
    <scope>NUCLEOTIDE SEQUENCE</scope>
    <source>
        <strain evidence="4">AVDCRST_MAG66</strain>
    </source>
</reference>
<dbReference type="FunFam" id="3.40.50.720:FF:000084">
    <property type="entry name" value="Short-chain dehydrogenase reductase"/>
    <property type="match status" value="1"/>
</dbReference>
<dbReference type="AlphaFoldDB" id="A0A6J4P853"/>
<organism evidence="4">
    <name type="scientific">uncultured Pseudonocardia sp</name>
    <dbReference type="NCBI Taxonomy" id="211455"/>
    <lineage>
        <taxon>Bacteria</taxon>
        <taxon>Bacillati</taxon>
        <taxon>Actinomycetota</taxon>
        <taxon>Actinomycetes</taxon>
        <taxon>Pseudonocardiales</taxon>
        <taxon>Pseudonocardiaceae</taxon>
        <taxon>Pseudonocardia</taxon>
        <taxon>environmental samples</taxon>
    </lineage>
</organism>
<dbReference type="SMART" id="SM00822">
    <property type="entry name" value="PKS_KR"/>
    <property type="match status" value="1"/>
</dbReference>
<keyword evidence="2 4" id="KW-0560">Oxidoreductase</keyword>
<evidence type="ECO:0000256" key="2">
    <source>
        <dbReference type="ARBA" id="ARBA00023002"/>
    </source>
</evidence>
<dbReference type="GO" id="GO:0050664">
    <property type="term" value="F:oxidoreductase activity, acting on NAD(P)H, oxygen as acceptor"/>
    <property type="evidence" value="ECO:0007669"/>
    <property type="project" value="TreeGrafter"/>
</dbReference>